<dbReference type="EMBL" id="QKZK01000076">
    <property type="protein sequence ID" value="PZX09653.1"/>
    <property type="molecule type" value="Genomic_DNA"/>
</dbReference>
<accession>A0A2W7MPZ5</accession>
<dbReference type="RefSeq" id="WP_111447286.1">
    <property type="nucleotide sequence ID" value="NZ_QKZK01000076.1"/>
</dbReference>
<comment type="caution">
    <text evidence="2">The sequence shown here is derived from an EMBL/GenBank/DDBJ whole genome shotgun (WGS) entry which is preliminary data.</text>
</comment>
<keyword evidence="3" id="KW-1185">Reference proteome</keyword>
<protein>
    <submittedName>
        <fullName evidence="2">Putative pyrroloquinoline-quinone binding quinoprotein</fullName>
    </submittedName>
</protein>
<evidence type="ECO:0000313" key="3">
    <source>
        <dbReference type="Proteomes" id="UP000249239"/>
    </source>
</evidence>
<keyword evidence="1" id="KW-0732">Signal</keyword>
<dbReference type="SUPFAM" id="SSF50998">
    <property type="entry name" value="Quinoprotein alcohol dehydrogenase-like"/>
    <property type="match status" value="1"/>
</dbReference>
<sequence length="509" mass="58726">MRRTINSIAFLLISLFSFSQNGNIEIQISKKTIGKSLINNQEIISETFTFPNTIEKLELNCNKREIVIYLRGVSSNGKWLDNEGDYIHYDLKEKKIRWTKRFSYSKMNWYTQTDSLIVFTSGFRSWLLDYNTGTPSWKTNNNIYYLSPQINVGIAHGFLGNYGGPLIRGINLENGQELWHEELADNQGWKNMILLNDSIALLVSKGITLLNLKAGKIWQNTDIIKSKEPDSYTKQSFNLYKSILTCNFSKYQNEYNRNTYDDIIFVDSATIYIVTSNLISSISLATGVLNWEKAFSSPYEKMNVTEDIDKFYIFQKVPNEIGTLTSYILCVNKSNGEIIDEKLFNNQIDDYSFISSMLYYISNGEIHKYDLLTKKEEIIKNYSSESIGKFKCFVDGKKIYKLQDGILKPYENEVDNGILILSEYNELVELNRDLSINSNLNRKDLFFLQIDSGNYKLVNQDSNSYLINDNGQIIAKLNITPNAIIKNDIVFDYTDNALNVFDLDNLNIK</sequence>
<dbReference type="Proteomes" id="UP000249239">
    <property type="component" value="Unassembled WGS sequence"/>
</dbReference>
<proteinExistence type="predicted"/>
<dbReference type="Gene3D" id="2.130.10.10">
    <property type="entry name" value="YVTN repeat-like/Quinoprotein amine dehydrogenase"/>
    <property type="match status" value="1"/>
</dbReference>
<dbReference type="AlphaFoldDB" id="A0A2W7MPZ5"/>
<gene>
    <name evidence="2" type="ORF">LX69_03534</name>
</gene>
<organism evidence="2 3">
    <name type="scientific">Breznakibacter xylanolyticus</name>
    <dbReference type="NCBI Taxonomy" id="990"/>
    <lineage>
        <taxon>Bacteria</taxon>
        <taxon>Pseudomonadati</taxon>
        <taxon>Bacteroidota</taxon>
        <taxon>Bacteroidia</taxon>
        <taxon>Marinilabiliales</taxon>
        <taxon>Marinilabiliaceae</taxon>
        <taxon>Breznakibacter</taxon>
    </lineage>
</organism>
<reference evidence="2 3" key="1">
    <citation type="submission" date="2018-06" db="EMBL/GenBank/DDBJ databases">
        <title>Genomic Encyclopedia of Archaeal and Bacterial Type Strains, Phase II (KMG-II): from individual species to whole genera.</title>
        <authorList>
            <person name="Goeker M."/>
        </authorList>
    </citation>
    <scope>NUCLEOTIDE SEQUENCE [LARGE SCALE GENOMIC DNA]</scope>
    <source>
        <strain evidence="2 3">DSM 6779</strain>
    </source>
</reference>
<dbReference type="InterPro" id="IPR015943">
    <property type="entry name" value="WD40/YVTN_repeat-like_dom_sf"/>
</dbReference>
<evidence type="ECO:0000313" key="2">
    <source>
        <dbReference type="EMBL" id="PZX09653.1"/>
    </source>
</evidence>
<dbReference type="InterPro" id="IPR011047">
    <property type="entry name" value="Quinoprotein_ADH-like_sf"/>
</dbReference>
<feature type="chain" id="PRO_5015938286" evidence="1">
    <location>
        <begin position="20"/>
        <end position="509"/>
    </location>
</feature>
<name>A0A2W7MPZ5_9BACT</name>
<feature type="signal peptide" evidence="1">
    <location>
        <begin position="1"/>
        <end position="19"/>
    </location>
</feature>
<evidence type="ECO:0000256" key="1">
    <source>
        <dbReference type="SAM" id="SignalP"/>
    </source>
</evidence>
<dbReference type="OrthoDB" id="9816081at2"/>